<evidence type="ECO:0000256" key="1">
    <source>
        <dbReference type="SAM" id="MobiDB-lite"/>
    </source>
</evidence>
<feature type="region of interest" description="Disordered" evidence="1">
    <location>
        <begin position="167"/>
        <end position="203"/>
    </location>
</feature>
<name>A0A5C8ZSN0_9GAMM</name>
<keyword evidence="4" id="KW-1185">Reference proteome</keyword>
<evidence type="ECO:0000313" key="4">
    <source>
        <dbReference type="Proteomes" id="UP000321039"/>
    </source>
</evidence>
<feature type="region of interest" description="Disordered" evidence="1">
    <location>
        <begin position="73"/>
        <end position="102"/>
    </location>
</feature>
<dbReference type="AlphaFoldDB" id="A0A5C8ZSN0"/>
<dbReference type="Gene3D" id="2.30.30.40">
    <property type="entry name" value="SH3 Domains"/>
    <property type="match status" value="1"/>
</dbReference>
<evidence type="ECO:0000313" key="3">
    <source>
        <dbReference type="EMBL" id="TXS90774.1"/>
    </source>
</evidence>
<protein>
    <recommendedName>
        <fullName evidence="5">SH3 domain-containing protein</fullName>
    </recommendedName>
</protein>
<dbReference type="EMBL" id="VRZA01000007">
    <property type="protein sequence ID" value="TXS90774.1"/>
    <property type="molecule type" value="Genomic_DNA"/>
</dbReference>
<feature type="signal peptide" evidence="2">
    <location>
        <begin position="1"/>
        <end position="23"/>
    </location>
</feature>
<dbReference type="Proteomes" id="UP000321039">
    <property type="component" value="Unassembled WGS sequence"/>
</dbReference>
<feature type="chain" id="PRO_5022677993" description="SH3 domain-containing protein" evidence="2">
    <location>
        <begin position="24"/>
        <end position="262"/>
    </location>
</feature>
<comment type="caution">
    <text evidence="3">The sequence shown here is derived from an EMBL/GenBank/DDBJ whole genome shotgun (WGS) entry which is preliminary data.</text>
</comment>
<feature type="compositionally biased region" description="Basic and acidic residues" evidence="1">
    <location>
        <begin position="175"/>
        <end position="203"/>
    </location>
</feature>
<proteinExistence type="predicted"/>
<evidence type="ECO:0000256" key="2">
    <source>
        <dbReference type="SAM" id="SignalP"/>
    </source>
</evidence>
<feature type="compositionally biased region" description="Basic and acidic residues" evidence="1">
    <location>
        <begin position="73"/>
        <end position="88"/>
    </location>
</feature>
<organism evidence="3 4">
    <name type="scientific">Parahaliea maris</name>
    <dbReference type="NCBI Taxonomy" id="2716870"/>
    <lineage>
        <taxon>Bacteria</taxon>
        <taxon>Pseudomonadati</taxon>
        <taxon>Pseudomonadota</taxon>
        <taxon>Gammaproteobacteria</taxon>
        <taxon>Cellvibrionales</taxon>
        <taxon>Halieaceae</taxon>
        <taxon>Parahaliea</taxon>
    </lineage>
</organism>
<gene>
    <name evidence="3" type="ORF">FV139_17505</name>
</gene>
<accession>A0A5C8ZSN0</accession>
<sequence>MKLSHLASACSLVAMVVALPAMARISVSESGDNYLVTDSDGCVAVFDRHGREKSSTEKCSSRDLRDMEDAVDDYRDGRHSSSDRDRHSSSHSSSRGGRTNYEIHGVSDNKLRIWDSPRKGSEVVAGGVRNGERVRGLGNCEHHHGEQWCEVEYRGDRGWVMEKFLRETSSGSSHSSDRYRDDDRDRYSSRGSDDLQDLKDIRASRGEDELEDMGYRYEKRIEGRNGDIEYWWNRRDDQCIAVNVNDGRYIALTKQPEAMCGR</sequence>
<keyword evidence="2" id="KW-0732">Signal</keyword>
<reference evidence="3 4" key="1">
    <citation type="submission" date="2019-08" db="EMBL/GenBank/DDBJ databases">
        <title>Parahaliea maris sp. nov., isolated from the surface seawater.</title>
        <authorList>
            <person name="Liu Y."/>
        </authorList>
    </citation>
    <scope>NUCLEOTIDE SEQUENCE [LARGE SCALE GENOMIC DNA]</scope>
    <source>
        <strain evidence="3 4">HSLHS9</strain>
    </source>
</reference>
<evidence type="ECO:0008006" key="5">
    <source>
        <dbReference type="Google" id="ProtNLM"/>
    </source>
</evidence>